<dbReference type="OrthoDB" id="9812943at2"/>
<dbReference type="UniPathway" id="UPA00241">
    <property type="reaction ID" value="UER00356"/>
</dbReference>
<name>A0A1H3CWF5_ALLWA</name>
<dbReference type="PANTHER" id="PTHR10695:SF46">
    <property type="entry name" value="BIFUNCTIONAL COENZYME A SYNTHASE-RELATED"/>
    <property type="match status" value="1"/>
</dbReference>
<evidence type="ECO:0000313" key="8">
    <source>
        <dbReference type="Proteomes" id="UP000198672"/>
    </source>
</evidence>
<keyword evidence="2 5" id="KW-0547">Nucleotide-binding</keyword>
<evidence type="ECO:0000256" key="3">
    <source>
        <dbReference type="ARBA" id="ARBA00022840"/>
    </source>
</evidence>
<comment type="subcellular location">
    <subcellularLocation>
        <location evidence="5">Cytoplasm</location>
    </subcellularLocation>
</comment>
<dbReference type="HAMAP" id="MF_00376">
    <property type="entry name" value="Dephospho_CoA_kinase"/>
    <property type="match status" value="1"/>
</dbReference>
<accession>A0A1H3CWF5</accession>
<dbReference type="GO" id="GO:0005524">
    <property type="term" value="F:ATP binding"/>
    <property type="evidence" value="ECO:0007669"/>
    <property type="project" value="UniProtKB-UniRule"/>
</dbReference>
<dbReference type="RefSeq" id="WP_091332381.1">
    <property type="nucleotide sequence ID" value="NZ_FNOW01000007.1"/>
</dbReference>
<dbReference type="GO" id="GO:0005737">
    <property type="term" value="C:cytoplasm"/>
    <property type="evidence" value="ECO:0007669"/>
    <property type="project" value="UniProtKB-SubCell"/>
</dbReference>
<gene>
    <name evidence="5" type="primary">coaE</name>
    <name evidence="7" type="ORF">SAMN05421644_10719</name>
</gene>
<comment type="catalytic activity">
    <reaction evidence="5">
        <text>3'-dephospho-CoA + ATP = ADP + CoA + H(+)</text>
        <dbReference type="Rhea" id="RHEA:18245"/>
        <dbReference type="ChEBI" id="CHEBI:15378"/>
        <dbReference type="ChEBI" id="CHEBI:30616"/>
        <dbReference type="ChEBI" id="CHEBI:57287"/>
        <dbReference type="ChEBI" id="CHEBI:57328"/>
        <dbReference type="ChEBI" id="CHEBI:456216"/>
        <dbReference type="EC" id="2.7.1.24"/>
    </reaction>
</comment>
<evidence type="ECO:0000256" key="1">
    <source>
        <dbReference type="ARBA" id="ARBA00009018"/>
    </source>
</evidence>
<dbReference type="InterPro" id="IPR001977">
    <property type="entry name" value="Depp_CoAkinase"/>
</dbReference>
<dbReference type="STRING" id="61595.SAMN05421644_10719"/>
<dbReference type="PROSITE" id="PS51219">
    <property type="entry name" value="DPCK"/>
    <property type="match status" value="1"/>
</dbReference>
<feature type="binding site" evidence="5">
    <location>
        <begin position="15"/>
        <end position="20"/>
    </location>
    <ligand>
        <name>ATP</name>
        <dbReference type="ChEBI" id="CHEBI:30616"/>
    </ligand>
</feature>
<dbReference type="NCBIfam" id="TIGR00152">
    <property type="entry name" value="dephospho-CoA kinase"/>
    <property type="match status" value="1"/>
</dbReference>
<proteinExistence type="inferred from homology"/>
<keyword evidence="3 5" id="KW-0067">ATP-binding</keyword>
<dbReference type="Proteomes" id="UP000198672">
    <property type="component" value="Unassembled WGS sequence"/>
</dbReference>
<dbReference type="AlphaFoldDB" id="A0A1H3CWF5"/>
<reference evidence="8" key="1">
    <citation type="submission" date="2016-10" db="EMBL/GenBank/DDBJ databases">
        <authorList>
            <person name="Varghese N."/>
            <person name="Submissions S."/>
        </authorList>
    </citation>
    <scope>NUCLEOTIDE SEQUENCE [LARGE SCALE GENOMIC DNA]</scope>
    <source>
        <strain evidence="8">DSM 173</strain>
    </source>
</reference>
<dbReference type="CDD" id="cd02022">
    <property type="entry name" value="DPCK"/>
    <property type="match status" value="1"/>
</dbReference>
<organism evidence="7 8">
    <name type="scientific">Allochromatium warmingii</name>
    <name type="common">Chromatium warmingii</name>
    <dbReference type="NCBI Taxonomy" id="61595"/>
    <lineage>
        <taxon>Bacteria</taxon>
        <taxon>Pseudomonadati</taxon>
        <taxon>Pseudomonadota</taxon>
        <taxon>Gammaproteobacteria</taxon>
        <taxon>Chromatiales</taxon>
        <taxon>Chromatiaceae</taxon>
        <taxon>Allochromatium</taxon>
    </lineage>
</organism>
<dbReference type="EC" id="2.7.1.24" evidence="5 6"/>
<keyword evidence="5" id="KW-0808">Transferase</keyword>
<keyword evidence="5" id="KW-0963">Cytoplasm</keyword>
<evidence type="ECO:0000313" key="7">
    <source>
        <dbReference type="EMBL" id="SDX57884.1"/>
    </source>
</evidence>
<dbReference type="PANTHER" id="PTHR10695">
    <property type="entry name" value="DEPHOSPHO-COA KINASE-RELATED"/>
    <property type="match status" value="1"/>
</dbReference>
<dbReference type="GO" id="GO:0004140">
    <property type="term" value="F:dephospho-CoA kinase activity"/>
    <property type="evidence" value="ECO:0007669"/>
    <property type="project" value="UniProtKB-UniRule"/>
</dbReference>
<keyword evidence="4 5" id="KW-0173">Coenzyme A biosynthesis</keyword>
<evidence type="ECO:0000256" key="5">
    <source>
        <dbReference type="HAMAP-Rule" id="MF_00376"/>
    </source>
</evidence>
<dbReference type="GO" id="GO:0015937">
    <property type="term" value="P:coenzyme A biosynthetic process"/>
    <property type="evidence" value="ECO:0007669"/>
    <property type="project" value="UniProtKB-UniRule"/>
</dbReference>
<protein>
    <recommendedName>
        <fullName evidence="5 6">Dephospho-CoA kinase</fullName>
        <ecNumber evidence="5 6">2.7.1.24</ecNumber>
    </recommendedName>
    <alternativeName>
        <fullName evidence="5">Dephosphocoenzyme A kinase</fullName>
    </alternativeName>
</protein>
<comment type="similarity">
    <text evidence="1 5">Belongs to the CoaE family.</text>
</comment>
<dbReference type="Pfam" id="PF01121">
    <property type="entry name" value="CoaE"/>
    <property type="match status" value="1"/>
</dbReference>
<dbReference type="EMBL" id="FNOW01000007">
    <property type="protein sequence ID" value="SDX57884.1"/>
    <property type="molecule type" value="Genomic_DNA"/>
</dbReference>
<comment type="pathway">
    <text evidence="5">Cofactor biosynthesis; coenzyme A biosynthesis; CoA from (R)-pantothenate: step 5/5.</text>
</comment>
<evidence type="ECO:0000256" key="4">
    <source>
        <dbReference type="ARBA" id="ARBA00022993"/>
    </source>
</evidence>
<keyword evidence="8" id="KW-1185">Reference proteome</keyword>
<dbReference type="Gene3D" id="3.40.50.300">
    <property type="entry name" value="P-loop containing nucleotide triphosphate hydrolases"/>
    <property type="match status" value="1"/>
</dbReference>
<evidence type="ECO:0000256" key="2">
    <source>
        <dbReference type="ARBA" id="ARBA00022741"/>
    </source>
</evidence>
<comment type="function">
    <text evidence="5">Catalyzes the phosphorylation of the 3'-hydroxyl group of dephosphocoenzyme A to form coenzyme A.</text>
</comment>
<dbReference type="InterPro" id="IPR027417">
    <property type="entry name" value="P-loop_NTPase"/>
</dbReference>
<keyword evidence="5 7" id="KW-0418">Kinase</keyword>
<evidence type="ECO:0000256" key="6">
    <source>
        <dbReference type="NCBIfam" id="TIGR00152"/>
    </source>
</evidence>
<dbReference type="SUPFAM" id="SSF52540">
    <property type="entry name" value="P-loop containing nucleoside triphosphate hydrolases"/>
    <property type="match status" value="1"/>
</dbReference>
<sequence>MSGVGLVVALTGGIGSGKTTVADRLAALGAGVIDTDVIARTLTAPNGAALEPIIETFGAALRCADGTLDRARLRDRVFADSGARAQLEAILHPRIEAIMLEQLAALQTVYAVLVIPLLFETGQERHADRVLVVDVPESIQIARVMQRSGLTEIEVRRIIASQIPRQACNARADDVIDNSGSLAQLEPQVRALHVRYQLSAASGQRPACNGFNRS</sequence>